<dbReference type="OrthoDB" id="2344520at2759"/>
<comment type="caution">
    <text evidence="1">The sequence shown here is derived from an EMBL/GenBank/DDBJ whole genome shotgun (WGS) entry which is preliminary data.</text>
</comment>
<evidence type="ECO:0008006" key="3">
    <source>
        <dbReference type="Google" id="ProtNLM"/>
    </source>
</evidence>
<keyword evidence="2" id="KW-1185">Reference proteome</keyword>
<dbReference type="Proteomes" id="UP000266861">
    <property type="component" value="Unassembled WGS sequence"/>
</dbReference>
<dbReference type="EMBL" id="PQFF01000078">
    <property type="protein sequence ID" value="RHZ84413.1"/>
    <property type="molecule type" value="Genomic_DNA"/>
</dbReference>
<gene>
    <name evidence="1" type="ORF">Glove_82g58</name>
</gene>
<dbReference type="SUPFAM" id="SSF52047">
    <property type="entry name" value="RNI-like"/>
    <property type="match status" value="1"/>
</dbReference>
<evidence type="ECO:0000313" key="2">
    <source>
        <dbReference type="Proteomes" id="UP000266861"/>
    </source>
</evidence>
<dbReference type="STRING" id="1348612.A0A397JHH0"/>
<dbReference type="AlphaFoldDB" id="A0A397JHH0"/>
<dbReference type="InterPro" id="IPR036047">
    <property type="entry name" value="F-box-like_dom_sf"/>
</dbReference>
<dbReference type="Gene3D" id="3.80.10.10">
    <property type="entry name" value="Ribonuclease Inhibitor"/>
    <property type="match status" value="1"/>
</dbReference>
<proteinExistence type="predicted"/>
<reference evidence="1 2" key="1">
    <citation type="submission" date="2018-08" db="EMBL/GenBank/DDBJ databases">
        <title>Genome and evolution of the arbuscular mycorrhizal fungus Diversispora epigaea (formerly Glomus versiforme) and its bacterial endosymbionts.</title>
        <authorList>
            <person name="Sun X."/>
            <person name="Fei Z."/>
            <person name="Harrison M."/>
        </authorList>
    </citation>
    <scope>NUCLEOTIDE SEQUENCE [LARGE SCALE GENOMIC DNA]</scope>
    <source>
        <strain evidence="1 2">IT104</strain>
    </source>
</reference>
<dbReference type="SUPFAM" id="SSF81383">
    <property type="entry name" value="F-box domain"/>
    <property type="match status" value="1"/>
</dbReference>
<sequence length="516" mass="58891">MSKLLRRNTLLRLLGRKKQTSVCLPADCLYDIFNLLKDDIKSLHSCILVNRLWCETAIPYLWAWAQPFSQSTPPASFINIFIASLSDADRNEFIARGLRIPAQYRKSPTFNYASFIPHLSMERLYTSVHCWTQQQMSKRRSSSYINTAEVSELALLVYYSLCRLFFGKRSNIQSLSLDRQSKCIGPTTPNNLGVNLCLSNIKTLSIRYTSDTFIFDALHKQAENVENLSIIKSSDPSLRNFDDSNYLSSLIFAQHGLCSFSLACYDTINGFSSNIFIPLASQADTLTSLKLYGVPFPNDASINALITCSMIEELEIKRCTKDTGCSFESISKANLPYLRKVRVIESSILWDHFIATVIQKNPLNLEEVFYQPWESEENNELSTSIIKNIAHWAPKLKTFGIALSADEVPYLIDILSAPGCRIEKLSLFSMSKPKDLEKIWPTVGKHIPVTLKHLNIWIFIGAKAMHFFLKDVKAQLESLYIDSWVEDFLFSPYSDVLGEYLQERFLDMADFFHPEI</sequence>
<dbReference type="InterPro" id="IPR032675">
    <property type="entry name" value="LRR_dom_sf"/>
</dbReference>
<evidence type="ECO:0000313" key="1">
    <source>
        <dbReference type="EMBL" id="RHZ84413.1"/>
    </source>
</evidence>
<protein>
    <recommendedName>
        <fullName evidence="3">F-box domain-containing protein</fullName>
    </recommendedName>
</protein>
<organism evidence="1 2">
    <name type="scientific">Diversispora epigaea</name>
    <dbReference type="NCBI Taxonomy" id="1348612"/>
    <lineage>
        <taxon>Eukaryota</taxon>
        <taxon>Fungi</taxon>
        <taxon>Fungi incertae sedis</taxon>
        <taxon>Mucoromycota</taxon>
        <taxon>Glomeromycotina</taxon>
        <taxon>Glomeromycetes</taxon>
        <taxon>Diversisporales</taxon>
        <taxon>Diversisporaceae</taxon>
        <taxon>Diversispora</taxon>
    </lineage>
</organism>
<name>A0A397JHH0_9GLOM</name>
<accession>A0A397JHH0</accession>